<gene>
    <name evidence="3" type="ORF">FIBSPDRAFT_897789</name>
</gene>
<accession>A0A166BRC9</accession>
<dbReference type="EMBL" id="KV417640">
    <property type="protein sequence ID" value="KZP12908.1"/>
    <property type="molecule type" value="Genomic_DNA"/>
</dbReference>
<dbReference type="OrthoDB" id="3259884at2759"/>
<feature type="region of interest" description="Disordered" evidence="1">
    <location>
        <begin position="185"/>
        <end position="205"/>
    </location>
</feature>
<protein>
    <submittedName>
        <fullName evidence="3">Uncharacterized protein</fullName>
    </submittedName>
</protein>
<feature type="chain" id="PRO_5007871333" evidence="2">
    <location>
        <begin position="22"/>
        <end position="257"/>
    </location>
</feature>
<keyword evidence="4" id="KW-1185">Reference proteome</keyword>
<evidence type="ECO:0000313" key="3">
    <source>
        <dbReference type="EMBL" id="KZP12908.1"/>
    </source>
</evidence>
<evidence type="ECO:0000313" key="4">
    <source>
        <dbReference type="Proteomes" id="UP000076532"/>
    </source>
</evidence>
<keyword evidence="2" id="KW-0732">Signal</keyword>
<dbReference type="Proteomes" id="UP000076532">
    <property type="component" value="Unassembled WGS sequence"/>
</dbReference>
<evidence type="ECO:0000256" key="1">
    <source>
        <dbReference type="SAM" id="MobiDB-lite"/>
    </source>
</evidence>
<reference evidence="3 4" key="1">
    <citation type="journal article" date="2016" name="Mol. Biol. Evol.">
        <title>Comparative Genomics of Early-Diverging Mushroom-Forming Fungi Provides Insights into the Origins of Lignocellulose Decay Capabilities.</title>
        <authorList>
            <person name="Nagy L.G."/>
            <person name="Riley R."/>
            <person name="Tritt A."/>
            <person name="Adam C."/>
            <person name="Daum C."/>
            <person name="Floudas D."/>
            <person name="Sun H."/>
            <person name="Yadav J.S."/>
            <person name="Pangilinan J."/>
            <person name="Larsson K.H."/>
            <person name="Matsuura K."/>
            <person name="Barry K."/>
            <person name="Labutti K."/>
            <person name="Kuo R."/>
            <person name="Ohm R.A."/>
            <person name="Bhattacharya S.S."/>
            <person name="Shirouzu T."/>
            <person name="Yoshinaga Y."/>
            <person name="Martin F.M."/>
            <person name="Grigoriev I.V."/>
            <person name="Hibbett D.S."/>
        </authorList>
    </citation>
    <scope>NUCLEOTIDE SEQUENCE [LARGE SCALE GENOMIC DNA]</scope>
    <source>
        <strain evidence="3 4">CBS 109695</strain>
    </source>
</reference>
<dbReference type="AlphaFoldDB" id="A0A166BRC9"/>
<sequence length="257" mass="28858">MAHRALCVCLCTLCLPTSCIIGDLEKDYCRSGGTQKAQYQIHLSENGQTAQHKKTAKALLKTLLKYLRDFREFPCAKREKMFKRETEPQFHICGVGKQNLTIFRHLKDILLSMPRNGPVQCQLQYDGVASSSDPPNSEVFDPSKRRTSLIVGGRPSIQTASVPNQELHIFAGMLSDVCARAHPKIPPAPGLNSTSNSTTTPPGRRVTLNSLNRFLHYTESEMGIRPPMVADEHGKVLEEGLELWWKCKARNDWFKVP</sequence>
<evidence type="ECO:0000256" key="2">
    <source>
        <dbReference type="SAM" id="SignalP"/>
    </source>
</evidence>
<feature type="signal peptide" evidence="2">
    <location>
        <begin position="1"/>
        <end position="21"/>
    </location>
</feature>
<name>A0A166BRC9_9AGAM</name>
<proteinExistence type="predicted"/>
<organism evidence="3 4">
    <name type="scientific">Athelia psychrophila</name>
    <dbReference type="NCBI Taxonomy" id="1759441"/>
    <lineage>
        <taxon>Eukaryota</taxon>
        <taxon>Fungi</taxon>
        <taxon>Dikarya</taxon>
        <taxon>Basidiomycota</taxon>
        <taxon>Agaricomycotina</taxon>
        <taxon>Agaricomycetes</taxon>
        <taxon>Agaricomycetidae</taxon>
        <taxon>Atheliales</taxon>
        <taxon>Atheliaceae</taxon>
        <taxon>Athelia</taxon>
    </lineage>
</organism>